<name>A9PGF8_POPTR</name>
<accession>A9PGF8</accession>
<dbReference type="AlphaFoldDB" id="A9PGF8"/>
<protein>
    <submittedName>
        <fullName evidence="1">Uncharacterized protein</fullName>
    </submittedName>
</protein>
<dbReference type="EMBL" id="EF147448">
    <property type="protein sequence ID" value="ABK95461.1"/>
    <property type="molecule type" value="mRNA"/>
</dbReference>
<organism evidence="1">
    <name type="scientific">Populus trichocarpa</name>
    <name type="common">Western balsam poplar</name>
    <name type="synonym">Populus balsamifera subsp. trichocarpa</name>
    <dbReference type="NCBI Taxonomy" id="3694"/>
    <lineage>
        <taxon>Eukaryota</taxon>
        <taxon>Viridiplantae</taxon>
        <taxon>Streptophyta</taxon>
        <taxon>Embryophyta</taxon>
        <taxon>Tracheophyta</taxon>
        <taxon>Spermatophyta</taxon>
        <taxon>Magnoliopsida</taxon>
        <taxon>eudicotyledons</taxon>
        <taxon>Gunneridae</taxon>
        <taxon>Pentapetalae</taxon>
        <taxon>rosids</taxon>
        <taxon>fabids</taxon>
        <taxon>Malpighiales</taxon>
        <taxon>Salicaceae</taxon>
        <taxon>Saliceae</taxon>
        <taxon>Populus</taxon>
    </lineage>
</organism>
<sequence length="51" mass="5997">MRYQDLPSPYNLVHMGRSQLEQKEMMLQMPTCRRMPLTSGLLLSRSIPFTL</sequence>
<evidence type="ECO:0000313" key="1">
    <source>
        <dbReference type="EMBL" id="ABK95461.1"/>
    </source>
</evidence>
<reference evidence="1" key="1">
    <citation type="journal article" date="2008" name="BMC Genomics">
        <title>Analysis of 4,664 high-quality sequence-finished poplar full-length cDNA clones and their utility for the discovery of genes responding to insect feeding.</title>
        <authorList>
            <person name="Ralph S.G."/>
            <person name="Chun H.J."/>
            <person name="Cooper D."/>
            <person name="Kirkpatrick R."/>
            <person name="Kolosova N."/>
            <person name="Gunter L."/>
            <person name="Tuskan G.A."/>
            <person name="Douglas C.J."/>
            <person name="Holt R.A."/>
            <person name="Jones S.J."/>
            <person name="Marra M.A."/>
            <person name="Bohlmann J."/>
        </authorList>
    </citation>
    <scope>NUCLEOTIDE SEQUENCE</scope>
    <source>
        <tissue evidence="1">Young and mature leaves</tissue>
    </source>
</reference>
<proteinExistence type="evidence at transcript level"/>